<name>A0A1Y6CQ17_9BACT</name>
<proteinExistence type="predicted"/>
<keyword evidence="1" id="KW-0812">Transmembrane</keyword>
<dbReference type="RefSeq" id="WP_132326161.1">
    <property type="nucleotide sequence ID" value="NZ_FWZT01000042.1"/>
</dbReference>
<accession>A0A1Y6CQ17</accession>
<dbReference type="OrthoDB" id="5508611at2"/>
<feature type="transmembrane region" description="Helical" evidence="1">
    <location>
        <begin position="7"/>
        <end position="26"/>
    </location>
</feature>
<keyword evidence="1" id="KW-0472">Membrane</keyword>
<dbReference type="STRING" id="1513793.SAMN06296036_14216"/>
<keyword evidence="3" id="KW-1185">Reference proteome</keyword>
<organism evidence="2 3">
    <name type="scientific">Pseudobacteriovorax antillogorgiicola</name>
    <dbReference type="NCBI Taxonomy" id="1513793"/>
    <lineage>
        <taxon>Bacteria</taxon>
        <taxon>Pseudomonadati</taxon>
        <taxon>Bdellovibrionota</taxon>
        <taxon>Oligoflexia</taxon>
        <taxon>Oligoflexales</taxon>
        <taxon>Pseudobacteriovoracaceae</taxon>
        <taxon>Pseudobacteriovorax</taxon>
    </lineage>
</organism>
<evidence type="ECO:0000313" key="2">
    <source>
        <dbReference type="EMBL" id="SMF82578.1"/>
    </source>
</evidence>
<keyword evidence="1" id="KW-1133">Transmembrane helix</keyword>
<reference evidence="3" key="1">
    <citation type="submission" date="2017-04" db="EMBL/GenBank/DDBJ databases">
        <authorList>
            <person name="Varghese N."/>
            <person name="Submissions S."/>
        </authorList>
    </citation>
    <scope>NUCLEOTIDE SEQUENCE [LARGE SCALE GENOMIC DNA]</scope>
    <source>
        <strain evidence="3">RKEM611</strain>
    </source>
</reference>
<protein>
    <recommendedName>
        <fullName evidence="4">Tetratricopeptide repeat-containing protein</fullName>
    </recommendedName>
</protein>
<evidence type="ECO:0008006" key="4">
    <source>
        <dbReference type="Google" id="ProtNLM"/>
    </source>
</evidence>
<dbReference type="EMBL" id="FWZT01000042">
    <property type="protein sequence ID" value="SMF82578.1"/>
    <property type="molecule type" value="Genomic_DNA"/>
</dbReference>
<dbReference type="Proteomes" id="UP000192907">
    <property type="component" value="Unassembled WGS sequence"/>
</dbReference>
<evidence type="ECO:0000256" key="1">
    <source>
        <dbReference type="SAM" id="Phobius"/>
    </source>
</evidence>
<sequence>MASKIKFSFSILGIALGLSVSLIYLYQTMPERVRHLSRSYDVFKPPPLSALSSEFISIMTLGHKHVYDDFINIWLLQTLMNENKPADPDGMMNSIRSVIRHQPKLETTYLLSCIVMFEDFKKPEHCQEIILEGLKAFPQSWRLPITQGYVHAFLLKEPAQAASFFLMASSRQKAPPWVKRVVDKLLAKDNISEDDLSRSIHLLEQSSQSKSFNNIIEQMRQLAQ</sequence>
<dbReference type="AlphaFoldDB" id="A0A1Y6CQ17"/>
<gene>
    <name evidence="2" type="ORF">SAMN06296036_14216</name>
</gene>
<evidence type="ECO:0000313" key="3">
    <source>
        <dbReference type="Proteomes" id="UP000192907"/>
    </source>
</evidence>